<keyword evidence="1" id="KW-0732">Signal</keyword>
<dbReference type="Proteomes" id="UP000826722">
    <property type="component" value="Chromosome"/>
</dbReference>
<dbReference type="KEGG" id="mpau:ZMTM_04900"/>
<gene>
    <name evidence="3" type="ORF">ZMTM_04900</name>
</gene>
<evidence type="ECO:0000256" key="1">
    <source>
        <dbReference type="SAM" id="SignalP"/>
    </source>
</evidence>
<dbReference type="RefSeq" id="WP_221764779.1">
    <property type="nucleotide sequence ID" value="NZ_AP024110.1"/>
</dbReference>
<dbReference type="NCBIfam" id="NF038126">
    <property type="entry name" value="PEP_CTERM_FxDxF"/>
    <property type="match status" value="1"/>
</dbReference>
<evidence type="ECO:0000313" key="4">
    <source>
        <dbReference type="Proteomes" id="UP000826722"/>
    </source>
</evidence>
<dbReference type="NCBIfam" id="TIGR02595">
    <property type="entry name" value="PEP_CTERM"/>
    <property type="match status" value="1"/>
</dbReference>
<reference evidence="3" key="1">
    <citation type="journal article" date="2021" name="Arch. Microbiol.">
        <title>Methyloradius palustris gen. nov., sp. nov., a methanol-oxidizing bacterium isolated from snow.</title>
        <authorList>
            <person name="Miyadera T."/>
            <person name="Kojima H."/>
            <person name="Fukui M."/>
        </authorList>
    </citation>
    <scope>NUCLEOTIDE SEQUENCE</scope>
    <source>
        <strain evidence="3">Zm11</strain>
    </source>
</reference>
<feature type="signal peptide" evidence="1">
    <location>
        <begin position="1"/>
        <end position="21"/>
    </location>
</feature>
<dbReference type="Pfam" id="PF07589">
    <property type="entry name" value="PEP-CTERM"/>
    <property type="match status" value="1"/>
</dbReference>
<keyword evidence="4" id="KW-1185">Reference proteome</keyword>
<feature type="chain" id="PRO_5034414785" description="Ice-binding protein C-terminal domain-containing protein" evidence="1">
    <location>
        <begin position="22"/>
        <end position="155"/>
    </location>
</feature>
<name>A0A8D5G6L8_9PROT</name>
<dbReference type="EMBL" id="AP024110">
    <property type="protein sequence ID" value="BCM24231.1"/>
    <property type="molecule type" value="Genomic_DNA"/>
</dbReference>
<dbReference type="InterPro" id="IPR013424">
    <property type="entry name" value="Ice-binding_C"/>
</dbReference>
<sequence>MKIKMFLLAFVLSICSMASFADTTDPVIVKGSFTDLSLGTISISSLSDITGSILYGTGSATLFNKVYSLVPATFSGGSFGSSTFSGDTFSFKNVVAGDYELLISGITSKVGNKFGTALIGAEYTVSAVPEPKTSGMFLAGLGIIGFIASRRKSLI</sequence>
<accession>A0A8D5G6L8</accession>
<evidence type="ECO:0000259" key="2">
    <source>
        <dbReference type="Pfam" id="PF07589"/>
    </source>
</evidence>
<dbReference type="AlphaFoldDB" id="A0A8D5G6L8"/>
<feature type="domain" description="Ice-binding protein C-terminal" evidence="2">
    <location>
        <begin position="127"/>
        <end position="152"/>
    </location>
</feature>
<protein>
    <recommendedName>
        <fullName evidence="2">Ice-binding protein C-terminal domain-containing protein</fullName>
    </recommendedName>
</protein>
<organism evidence="3 4">
    <name type="scientific">Methyloradius palustris</name>
    <dbReference type="NCBI Taxonomy" id="2778876"/>
    <lineage>
        <taxon>Bacteria</taxon>
        <taxon>Pseudomonadati</taxon>
        <taxon>Pseudomonadota</taxon>
        <taxon>Betaproteobacteria</taxon>
        <taxon>Nitrosomonadales</taxon>
        <taxon>Methylophilaceae</taxon>
        <taxon>Methyloradius</taxon>
    </lineage>
</organism>
<proteinExistence type="predicted"/>
<evidence type="ECO:0000313" key="3">
    <source>
        <dbReference type="EMBL" id="BCM24231.1"/>
    </source>
</evidence>